<evidence type="ECO:0000256" key="1">
    <source>
        <dbReference type="SAM" id="MobiDB-lite"/>
    </source>
</evidence>
<reference evidence="3 4" key="1">
    <citation type="submission" date="2014-05" db="EMBL/GenBank/DDBJ databases">
        <title>Draft genome sequence of a rare smut relative, Tilletiaria anomala UBC 951.</title>
        <authorList>
            <consortium name="DOE Joint Genome Institute"/>
            <person name="Toome M."/>
            <person name="Kuo A."/>
            <person name="Henrissat B."/>
            <person name="Lipzen A."/>
            <person name="Tritt A."/>
            <person name="Yoshinaga Y."/>
            <person name="Zane M."/>
            <person name="Barry K."/>
            <person name="Grigoriev I.V."/>
            <person name="Spatafora J.W."/>
            <person name="Aimea M.C."/>
        </authorList>
    </citation>
    <scope>NUCLEOTIDE SEQUENCE [LARGE SCALE GENOMIC DNA]</scope>
    <source>
        <strain evidence="3 4">UBC 951</strain>
    </source>
</reference>
<comment type="caution">
    <text evidence="3">The sequence shown here is derived from an EMBL/GenBank/DDBJ whole genome shotgun (WGS) entry which is preliminary data.</text>
</comment>
<dbReference type="GeneID" id="25266236"/>
<dbReference type="InParanoid" id="A0A066V4E6"/>
<organism evidence="3 4">
    <name type="scientific">Tilletiaria anomala (strain ATCC 24038 / CBS 436.72 / UBC 951)</name>
    <dbReference type="NCBI Taxonomy" id="1037660"/>
    <lineage>
        <taxon>Eukaryota</taxon>
        <taxon>Fungi</taxon>
        <taxon>Dikarya</taxon>
        <taxon>Basidiomycota</taxon>
        <taxon>Ustilaginomycotina</taxon>
        <taxon>Exobasidiomycetes</taxon>
        <taxon>Georgefischeriales</taxon>
        <taxon>Tilletiariaceae</taxon>
        <taxon>Tilletiaria</taxon>
    </lineage>
</organism>
<name>A0A066V4E6_TILAU</name>
<dbReference type="Proteomes" id="UP000027361">
    <property type="component" value="Unassembled WGS sequence"/>
</dbReference>
<accession>A0A066V4E6</accession>
<keyword evidence="4" id="KW-1185">Reference proteome</keyword>
<keyword evidence="2" id="KW-0732">Signal</keyword>
<protein>
    <submittedName>
        <fullName evidence="3">Uncharacterized protein</fullName>
    </submittedName>
</protein>
<dbReference type="AlphaFoldDB" id="A0A066V4E6"/>
<feature type="region of interest" description="Disordered" evidence="1">
    <location>
        <begin position="25"/>
        <end position="55"/>
    </location>
</feature>
<evidence type="ECO:0000313" key="4">
    <source>
        <dbReference type="Proteomes" id="UP000027361"/>
    </source>
</evidence>
<evidence type="ECO:0000256" key="2">
    <source>
        <dbReference type="SAM" id="SignalP"/>
    </source>
</evidence>
<dbReference type="HOGENOM" id="CLU_2122776_0_0_1"/>
<proteinExistence type="predicted"/>
<evidence type="ECO:0000313" key="3">
    <source>
        <dbReference type="EMBL" id="KDN36597.1"/>
    </source>
</evidence>
<dbReference type="RefSeq" id="XP_013240109.1">
    <property type="nucleotide sequence ID" value="XM_013384655.1"/>
</dbReference>
<dbReference type="EMBL" id="JMSN01000163">
    <property type="protein sequence ID" value="KDN36597.1"/>
    <property type="molecule type" value="Genomic_DNA"/>
</dbReference>
<feature type="signal peptide" evidence="2">
    <location>
        <begin position="1"/>
        <end position="23"/>
    </location>
</feature>
<gene>
    <name evidence="3" type="ORF">K437DRAFT_271085</name>
</gene>
<feature type="chain" id="PRO_5001627816" evidence="2">
    <location>
        <begin position="24"/>
        <end position="114"/>
    </location>
</feature>
<sequence>MPGFARLLLHFLNLSVTSIGMSAVISGEEPAGDDGSQMPPPPSHAPSARQEGRASYDKQLFPRLWKAAADRATVGVQRALGAEVKKGSKGIAATAADNVDLEAVWAIWTSSVDY</sequence>